<dbReference type="Proteomes" id="UP000264800">
    <property type="component" value="Unplaced"/>
</dbReference>
<dbReference type="Pfam" id="PF00086">
    <property type="entry name" value="Thyroglobulin_1"/>
    <property type="match status" value="1"/>
</dbReference>
<dbReference type="InterPro" id="IPR043530">
    <property type="entry name" value="CD74_antigen"/>
</dbReference>
<feature type="transmembrane region" description="Helical" evidence="4">
    <location>
        <begin position="38"/>
        <end position="60"/>
    </location>
</feature>
<feature type="domain" description="Thyroglobulin type-1" evidence="5">
    <location>
        <begin position="123"/>
        <end position="183"/>
    </location>
</feature>
<proteinExistence type="predicted"/>
<dbReference type="GO" id="GO:0042289">
    <property type="term" value="F:MHC class II protein binding"/>
    <property type="evidence" value="ECO:0007669"/>
    <property type="project" value="InterPro"/>
</dbReference>
<reference evidence="6" key="1">
    <citation type="submission" date="2025-08" db="UniProtKB">
        <authorList>
            <consortium name="Ensembl"/>
        </authorList>
    </citation>
    <scope>IDENTIFICATION</scope>
</reference>
<dbReference type="GeneID" id="108242508"/>
<name>A0A3Q2ZLL2_KRYMA</name>
<dbReference type="InterPro" id="IPR015386">
    <property type="entry name" value="MHC_II-assoc_invar/CLIP_MHC-bd"/>
</dbReference>
<evidence type="ECO:0000259" key="5">
    <source>
        <dbReference type="PROSITE" id="PS51162"/>
    </source>
</evidence>
<feature type="disulfide bond" evidence="2 3">
    <location>
        <begin position="126"/>
        <end position="145"/>
    </location>
</feature>
<comment type="caution">
    <text evidence="3">Lacks conserved residue(s) required for the propagation of feature annotation.</text>
</comment>
<protein>
    <submittedName>
        <fullName evidence="6">Insulin-like growth factor-binding protein 2</fullName>
    </submittedName>
</protein>
<organism evidence="6 7">
    <name type="scientific">Kryptolebias marmoratus</name>
    <name type="common">Mangrove killifish</name>
    <name type="synonym">Rivulus marmoratus</name>
    <dbReference type="NCBI Taxonomy" id="37003"/>
    <lineage>
        <taxon>Eukaryota</taxon>
        <taxon>Metazoa</taxon>
        <taxon>Chordata</taxon>
        <taxon>Craniata</taxon>
        <taxon>Vertebrata</taxon>
        <taxon>Euteleostomi</taxon>
        <taxon>Actinopterygii</taxon>
        <taxon>Neopterygii</taxon>
        <taxon>Teleostei</taxon>
        <taxon>Neoteleostei</taxon>
        <taxon>Acanthomorphata</taxon>
        <taxon>Ovalentaria</taxon>
        <taxon>Atherinomorphae</taxon>
        <taxon>Cyprinodontiformes</taxon>
        <taxon>Rivulidae</taxon>
        <taxon>Kryptolebias</taxon>
    </lineage>
</organism>
<accession>A0A3Q2ZLL2</accession>
<dbReference type="Pfam" id="PF09307">
    <property type="entry name" value="MHC2-interact"/>
    <property type="match status" value="1"/>
</dbReference>
<keyword evidence="4" id="KW-0812">Transmembrane</keyword>
<dbReference type="InterPro" id="IPR036857">
    <property type="entry name" value="Thyroglobulin_1_sf"/>
</dbReference>
<reference evidence="6" key="2">
    <citation type="submission" date="2025-09" db="UniProtKB">
        <authorList>
            <consortium name="Ensembl"/>
        </authorList>
    </citation>
    <scope>IDENTIFICATION</scope>
</reference>
<evidence type="ECO:0000256" key="2">
    <source>
        <dbReference type="PIRSR" id="PIRSR001992-1"/>
    </source>
</evidence>
<dbReference type="PIRSF" id="PIRSF001992">
    <property type="entry name" value="CD74_antigen"/>
    <property type="match status" value="1"/>
</dbReference>
<keyword evidence="4" id="KW-0472">Membrane</keyword>
<dbReference type="GO" id="GO:0006955">
    <property type="term" value="P:immune response"/>
    <property type="evidence" value="ECO:0007669"/>
    <property type="project" value="InterPro"/>
</dbReference>
<keyword evidence="7" id="KW-1185">Reference proteome</keyword>
<evidence type="ECO:0000313" key="7">
    <source>
        <dbReference type="Proteomes" id="UP000264800"/>
    </source>
</evidence>
<dbReference type="GO" id="GO:0016020">
    <property type="term" value="C:membrane"/>
    <property type="evidence" value="ECO:0007669"/>
    <property type="project" value="InterPro"/>
</dbReference>
<sequence length="191" mass="20572">MSDPEHSTQPLLGASNQQTAVNIGAPAQGPRSSRAYKVAGLTLLACVLIVSQVAIAYFLLSQKSDIKSLQDQNDKISTELTRGRSASVPLRMHMPMSAMTELLDDSMEEEASTGSPGKTSDLLTTCQMELAGLKPVQVPGFRPSCDKNGLYEHQQCFVEQCWCVNPADGEMIPGSLRQGRAFCSASTFSDN</sequence>
<dbReference type="InterPro" id="IPR000716">
    <property type="entry name" value="Thyroglobulin_1"/>
</dbReference>
<keyword evidence="4" id="KW-1133">Transmembrane helix</keyword>
<dbReference type="CTD" id="30645"/>
<dbReference type="KEGG" id="kmr:108242508"/>
<evidence type="ECO:0000256" key="1">
    <source>
        <dbReference type="ARBA" id="ARBA00023157"/>
    </source>
</evidence>
<dbReference type="GO" id="GO:0019882">
    <property type="term" value="P:antigen processing and presentation"/>
    <property type="evidence" value="ECO:0007669"/>
    <property type="project" value="InterPro"/>
</dbReference>
<dbReference type="AlphaFoldDB" id="A0A3Q2ZLL2"/>
<dbReference type="PROSITE" id="PS00484">
    <property type="entry name" value="THYROGLOBULIN_1_1"/>
    <property type="match status" value="1"/>
</dbReference>
<dbReference type="GO" id="GO:0006886">
    <property type="term" value="P:intracellular protein transport"/>
    <property type="evidence" value="ECO:0007669"/>
    <property type="project" value="InterPro"/>
</dbReference>
<dbReference type="SMART" id="SM00211">
    <property type="entry name" value="TY"/>
    <property type="match status" value="1"/>
</dbReference>
<dbReference type="GO" id="GO:0035718">
    <property type="term" value="F:macrophage migration inhibitory factor binding"/>
    <property type="evidence" value="ECO:0007669"/>
    <property type="project" value="InterPro"/>
</dbReference>
<dbReference type="CDD" id="cd00191">
    <property type="entry name" value="TY"/>
    <property type="match status" value="1"/>
</dbReference>
<dbReference type="OrthoDB" id="406800at2759"/>
<feature type="disulfide bond" evidence="2">
    <location>
        <begin position="156"/>
        <end position="161"/>
    </location>
</feature>
<dbReference type="GeneTree" id="ENSGT00940000169140"/>
<dbReference type="Gene3D" id="4.10.800.10">
    <property type="entry name" value="Thyroglobulin type-1"/>
    <property type="match status" value="1"/>
</dbReference>
<dbReference type="Ensembl" id="ENSKMAT00000004728.1">
    <property type="protein sequence ID" value="ENSKMAP00000004643.1"/>
    <property type="gene ID" value="ENSKMAG00000003561.1"/>
</dbReference>
<dbReference type="PROSITE" id="PS51162">
    <property type="entry name" value="THYROGLOBULIN_1_2"/>
    <property type="match status" value="1"/>
</dbReference>
<evidence type="ECO:0000256" key="4">
    <source>
        <dbReference type="SAM" id="Phobius"/>
    </source>
</evidence>
<keyword evidence="1 2" id="KW-1015">Disulfide bond</keyword>
<dbReference type="RefSeq" id="XP_037829603.1">
    <property type="nucleotide sequence ID" value="XM_037973675.1"/>
</dbReference>
<dbReference type="SUPFAM" id="SSF57610">
    <property type="entry name" value="Thyroglobulin type-1 domain"/>
    <property type="match status" value="1"/>
</dbReference>
<feature type="disulfide bond" evidence="2 3">
    <location>
        <begin position="163"/>
        <end position="183"/>
    </location>
</feature>
<evidence type="ECO:0000313" key="6">
    <source>
        <dbReference type="Ensembl" id="ENSKMAP00000004643.1"/>
    </source>
</evidence>
<dbReference type="OMA" id="CVLIAGQ"/>
<evidence type="ECO:0000256" key="3">
    <source>
        <dbReference type="PROSITE-ProRule" id="PRU00500"/>
    </source>
</evidence>